<reference evidence="8 9" key="1">
    <citation type="submission" date="2013-08" db="EMBL/GenBank/DDBJ databases">
        <title>Genome sequencing of Lysobacter.</title>
        <authorList>
            <person name="Zhang S."/>
            <person name="Wang G."/>
        </authorList>
    </citation>
    <scope>NUCLEOTIDE SEQUENCE [LARGE SCALE GENOMIC DNA]</scope>
    <source>
        <strain evidence="8 9">GH1-9</strain>
    </source>
</reference>
<accession>A0A0A0EZX6</accession>
<evidence type="ECO:0000256" key="7">
    <source>
        <dbReference type="NCBIfam" id="TIGR00126"/>
    </source>
</evidence>
<evidence type="ECO:0000256" key="3">
    <source>
        <dbReference type="ARBA" id="ARBA00012515"/>
    </source>
</evidence>
<evidence type="ECO:0000256" key="4">
    <source>
        <dbReference type="ARBA" id="ARBA00023239"/>
    </source>
</evidence>
<dbReference type="EC" id="4.1.2.4" evidence="3 7"/>
<comment type="catalytic activity">
    <reaction evidence="6">
        <text>2-deoxy-D-ribose 5-phosphate = D-glyceraldehyde 3-phosphate + acetaldehyde</text>
        <dbReference type="Rhea" id="RHEA:12821"/>
        <dbReference type="ChEBI" id="CHEBI:15343"/>
        <dbReference type="ChEBI" id="CHEBI:59776"/>
        <dbReference type="ChEBI" id="CHEBI:62877"/>
        <dbReference type="EC" id="4.1.2.4"/>
    </reaction>
</comment>
<dbReference type="PIRSF" id="PIRSF001357">
    <property type="entry name" value="DeoC"/>
    <property type="match status" value="1"/>
</dbReference>
<gene>
    <name evidence="8" type="ORF">N800_10810</name>
</gene>
<dbReference type="eggNOG" id="COG0274">
    <property type="taxonomic scope" value="Bacteria"/>
</dbReference>
<evidence type="ECO:0000256" key="5">
    <source>
        <dbReference type="ARBA" id="ARBA00023270"/>
    </source>
</evidence>
<proteinExistence type="inferred from homology"/>
<dbReference type="GO" id="GO:0009264">
    <property type="term" value="P:deoxyribonucleotide catabolic process"/>
    <property type="evidence" value="ECO:0007669"/>
    <property type="project" value="UniProtKB-UniRule"/>
</dbReference>
<keyword evidence="9" id="KW-1185">Reference proteome</keyword>
<evidence type="ECO:0000256" key="1">
    <source>
        <dbReference type="ARBA" id="ARBA00004816"/>
    </source>
</evidence>
<dbReference type="Proteomes" id="UP000029998">
    <property type="component" value="Unassembled WGS sequence"/>
</dbReference>
<dbReference type="SUPFAM" id="SSF51569">
    <property type="entry name" value="Aldolase"/>
    <property type="match status" value="1"/>
</dbReference>
<organism evidence="8 9">
    <name type="scientific">Lysobacter daejeonensis GH1-9</name>
    <dbReference type="NCBI Taxonomy" id="1385517"/>
    <lineage>
        <taxon>Bacteria</taxon>
        <taxon>Pseudomonadati</taxon>
        <taxon>Pseudomonadota</taxon>
        <taxon>Gammaproteobacteria</taxon>
        <taxon>Lysobacterales</taxon>
        <taxon>Lysobacteraceae</taxon>
        <taxon>Aerolutibacter</taxon>
    </lineage>
</organism>
<evidence type="ECO:0000256" key="2">
    <source>
        <dbReference type="ARBA" id="ARBA00009473"/>
    </source>
</evidence>
<comment type="similarity">
    <text evidence="2">Belongs to the DeoC/FbaB aldolase family. DeoC type 2 subfamily.</text>
</comment>
<dbReference type="GO" id="GO:0004139">
    <property type="term" value="F:deoxyribose-phosphate aldolase activity"/>
    <property type="evidence" value="ECO:0007669"/>
    <property type="project" value="UniProtKB-UniRule"/>
</dbReference>
<protein>
    <recommendedName>
        <fullName evidence="3 7">Deoxyribose-phosphate aldolase</fullName>
        <ecNumber evidence="3 7">4.1.2.4</ecNumber>
    </recommendedName>
</protein>
<dbReference type="RefSeq" id="WP_036134186.1">
    <property type="nucleotide sequence ID" value="NZ_AVPU01000002.1"/>
</dbReference>
<keyword evidence="5" id="KW-0704">Schiff base</keyword>
<evidence type="ECO:0000313" key="8">
    <source>
        <dbReference type="EMBL" id="KGM56094.1"/>
    </source>
</evidence>
<keyword evidence="4 8" id="KW-0456">Lyase</keyword>
<dbReference type="OrthoDB" id="6579831at2"/>
<comment type="pathway">
    <text evidence="1">Carbohydrate degradation; 2-deoxy-D-ribose 1-phosphate degradation; D-glyceraldehyde 3-phosphate and acetaldehyde from 2-deoxy-alpha-D-ribose 1-phosphate: step 2/2.</text>
</comment>
<dbReference type="SMART" id="SM01133">
    <property type="entry name" value="DeoC"/>
    <property type="match status" value="1"/>
</dbReference>
<name>A0A0A0EZX6_9GAMM</name>
<dbReference type="Gene3D" id="3.20.20.70">
    <property type="entry name" value="Aldolase class I"/>
    <property type="match status" value="1"/>
</dbReference>
<dbReference type="InterPro" id="IPR013785">
    <property type="entry name" value="Aldolase_TIM"/>
</dbReference>
<dbReference type="PANTHER" id="PTHR10889">
    <property type="entry name" value="DEOXYRIBOSE-PHOSPHATE ALDOLASE"/>
    <property type="match status" value="1"/>
</dbReference>
<dbReference type="GO" id="GO:0016052">
    <property type="term" value="P:carbohydrate catabolic process"/>
    <property type="evidence" value="ECO:0007669"/>
    <property type="project" value="TreeGrafter"/>
</dbReference>
<dbReference type="EMBL" id="AVPU01000002">
    <property type="protein sequence ID" value="KGM56094.1"/>
    <property type="molecule type" value="Genomic_DNA"/>
</dbReference>
<dbReference type="NCBIfam" id="TIGR00126">
    <property type="entry name" value="deoC"/>
    <property type="match status" value="1"/>
</dbReference>
<comment type="caution">
    <text evidence="8">The sequence shown here is derived from an EMBL/GenBank/DDBJ whole genome shotgun (WGS) entry which is preliminary data.</text>
</comment>
<dbReference type="GO" id="GO:0005737">
    <property type="term" value="C:cytoplasm"/>
    <property type="evidence" value="ECO:0007669"/>
    <property type="project" value="InterPro"/>
</dbReference>
<evidence type="ECO:0000313" key="9">
    <source>
        <dbReference type="Proteomes" id="UP000029998"/>
    </source>
</evidence>
<evidence type="ECO:0000256" key="6">
    <source>
        <dbReference type="ARBA" id="ARBA00048791"/>
    </source>
</evidence>
<dbReference type="Pfam" id="PF01791">
    <property type="entry name" value="DeoC"/>
    <property type="match status" value="1"/>
</dbReference>
<dbReference type="STRING" id="1385517.N800_10810"/>
<dbReference type="InterPro" id="IPR011343">
    <property type="entry name" value="DeoC"/>
</dbReference>
<sequence>MPAPASHLDLALRLLPLLDLTSLGEDDTPAQIAALCAAAVSASPGPAAVCVYPEHVTTARHALGEGTIRVATVVNFPEGNGGVERIHRETRRALAAGAEEIDMVFDYRAFLRGDVALARDGVIACREACGKDVPLKLILETGVLGETSLIHRASRIGIEAGVDLLKTSTGKVAVNATLSAAGAMLDAIEATGGHCGLKVSGGIRTLDDAAPYLALADTRMGPDWATPRHFRIGASALFSAVLAAIH</sequence>
<dbReference type="PANTHER" id="PTHR10889:SF3">
    <property type="entry name" value="DEOXYRIBOSE-PHOSPHATE ALDOLASE"/>
    <property type="match status" value="1"/>
</dbReference>
<dbReference type="InterPro" id="IPR002915">
    <property type="entry name" value="DeoC/FbaB/LacD_aldolase"/>
</dbReference>
<dbReference type="AlphaFoldDB" id="A0A0A0EZX6"/>